<accession>A0A9P6EXH4</accession>
<dbReference type="Proteomes" id="UP000723463">
    <property type="component" value="Unassembled WGS sequence"/>
</dbReference>
<comment type="caution">
    <text evidence="1">The sequence shown here is derived from an EMBL/GenBank/DDBJ whole genome shotgun (WGS) entry which is preliminary data.</text>
</comment>
<name>A0A9P6EXH4_9FUNG</name>
<dbReference type="AlphaFoldDB" id="A0A9P6EXH4"/>
<evidence type="ECO:0000313" key="1">
    <source>
        <dbReference type="EMBL" id="KAF9537615.1"/>
    </source>
</evidence>
<dbReference type="EMBL" id="JAAAXW010000379">
    <property type="protein sequence ID" value="KAF9537615.1"/>
    <property type="molecule type" value="Genomic_DNA"/>
</dbReference>
<evidence type="ECO:0000313" key="2">
    <source>
        <dbReference type="Proteomes" id="UP000723463"/>
    </source>
</evidence>
<sequence length="81" mass="9711">MLHSFTQEKRKKQMRLLLNEVRRARSPELQQTLWTGFKELYSAALSAINYVQKNWFNKEGRLEKWAFFTEKMGMLSRLTIG</sequence>
<organism evidence="1 2">
    <name type="scientific">Mortierella hygrophila</name>
    <dbReference type="NCBI Taxonomy" id="979708"/>
    <lineage>
        <taxon>Eukaryota</taxon>
        <taxon>Fungi</taxon>
        <taxon>Fungi incertae sedis</taxon>
        <taxon>Mucoromycota</taxon>
        <taxon>Mortierellomycotina</taxon>
        <taxon>Mortierellomycetes</taxon>
        <taxon>Mortierellales</taxon>
        <taxon>Mortierellaceae</taxon>
        <taxon>Mortierella</taxon>
    </lineage>
</organism>
<gene>
    <name evidence="1" type="ORF">EC957_007862</name>
</gene>
<proteinExistence type="predicted"/>
<protein>
    <submittedName>
        <fullName evidence="1">Uncharacterized protein</fullName>
    </submittedName>
</protein>
<keyword evidence="2" id="KW-1185">Reference proteome</keyword>
<reference evidence="1" key="1">
    <citation type="journal article" date="2020" name="Fungal Divers.">
        <title>Resolving the Mortierellaceae phylogeny through synthesis of multi-gene phylogenetics and phylogenomics.</title>
        <authorList>
            <person name="Vandepol N."/>
            <person name="Liber J."/>
            <person name="Desiro A."/>
            <person name="Na H."/>
            <person name="Kennedy M."/>
            <person name="Barry K."/>
            <person name="Grigoriev I.V."/>
            <person name="Miller A.N."/>
            <person name="O'Donnell K."/>
            <person name="Stajich J.E."/>
            <person name="Bonito G."/>
        </authorList>
    </citation>
    <scope>NUCLEOTIDE SEQUENCE</scope>
    <source>
        <strain evidence="1">NRRL 2591</strain>
    </source>
</reference>